<organism evidence="7 8">
    <name type="scientific">Pleomassaria siparia CBS 279.74</name>
    <dbReference type="NCBI Taxonomy" id="1314801"/>
    <lineage>
        <taxon>Eukaryota</taxon>
        <taxon>Fungi</taxon>
        <taxon>Dikarya</taxon>
        <taxon>Ascomycota</taxon>
        <taxon>Pezizomycotina</taxon>
        <taxon>Dothideomycetes</taxon>
        <taxon>Pleosporomycetidae</taxon>
        <taxon>Pleosporales</taxon>
        <taxon>Pleomassariaceae</taxon>
        <taxon>Pleomassaria</taxon>
    </lineage>
</organism>
<dbReference type="GO" id="GO:0005524">
    <property type="term" value="F:ATP binding"/>
    <property type="evidence" value="ECO:0007669"/>
    <property type="project" value="UniProtKB-KW"/>
</dbReference>
<evidence type="ECO:0000313" key="7">
    <source>
        <dbReference type="EMBL" id="KAF2706863.1"/>
    </source>
</evidence>
<dbReference type="PIRSF" id="PIRSF005813">
    <property type="entry name" value="MSH2"/>
    <property type="match status" value="1"/>
</dbReference>
<evidence type="ECO:0000256" key="2">
    <source>
        <dbReference type="ARBA" id="ARBA00022741"/>
    </source>
</evidence>
<dbReference type="InterPro" id="IPR007696">
    <property type="entry name" value="DNA_mismatch_repair_MutS_core"/>
</dbReference>
<dbReference type="EMBL" id="MU005775">
    <property type="protein sequence ID" value="KAF2706863.1"/>
    <property type="molecule type" value="Genomic_DNA"/>
</dbReference>
<evidence type="ECO:0000259" key="6">
    <source>
        <dbReference type="PROSITE" id="PS00486"/>
    </source>
</evidence>
<dbReference type="AlphaFoldDB" id="A0A6G1K2M8"/>
<dbReference type="InterPro" id="IPR027417">
    <property type="entry name" value="P-loop_NTPase"/>
</dbReference>
<dbReference type="GO" id="GO:0030983">
    <property type="term" value="F:mismatched DNA binding"/>
    <property type="evidence" value="ECO:0007669"/>
    <property type="project" value="InterPro"/>
</dbReference>
<sequence>MAVDLNGRGTVGCCYYVTRNEKLYFMEDVTHGGVDVVDNLRIYIEPTTILLSNRIDDAVMEKLDPEAREGELDSGHDHLPFLLQVRPSSDFYYEAAKNRLANLKLGDDNGPRVTFVVPGDVVGDFDGGEAATSCQGQLLRLAGWIDTESRLTVGCAGAILSYLQRRRATLYLPGDTAAHLVFRVATLEMFSLRDTMFINADTLHSLQILESEFHPHSHNQGPTSASSGSKEGLSIYGLFRHLARTPQGKIILRQYFLRPSLNLDIINERLDTVSTFVRPENAPALKSMIDSLKNVKNMSATMLNLRKGIGGGASAGKGGMVSKSVWVNIQKFAFHALKIREAFSEMTGGDNLAIRMKIVDKFEPYHLGQVGRLISEIIDIEKSNEESRTVIRSGVDEELDQMKRTFDGLSDLLSQVARKLSENIPSTVQGSLNVLYFPQLGFLTTVPIDPETGGAVYEGGFEDPWQQAFSTEGQVYFKNFQMREMDDHFGDLHGVISDHEIEILHELAQRVLKYEVLLSATSDICGELDSLLALAQGAKEYKLCQPQMSRENVLRIKSGRHILQESTVASFVANDTILTGGVGDDAQGRDGEDVSEAARPDRASSYSQDSGTYEDGPSMLMLTGPNYSGKSVYLKQVALIVFMAHIGSFVPADSAKVGLTDKILSRVTTRETVSRIQSAFMIDLQQISLALSLATRRSLVVIDEFGKGTDTCDGAGLACAVFEYLLSLGANCPKVLGATHFHEIFETGLLKPRPSLAFGHMEVLVDTESGEPKDQITYLYNFRNGRSTSSYGTCCAAINGVPPAIVERADDLIVLAARGEDLVAACSTMPHTQTTELEEAEQIARKFLEVDVHKDAEALLDYVLTISTSAGTGF</sequence>
<dbReference type="SMART" id="SM00534">
    <property type="entry name" value="MUTSac"/>
    <property type="match status" value="1"/>
</dbReference>
<dbReference type="Pfam" id="PF00488">
    <property type="entry name" value="MutS_V"/>
    <property type="match status" value="1"/>
</dbReference>
<dbReference type="SUPFAM" id="SSF48334">
    <property type="entry name" value="DNA repair protein MutS, domain III"/>
    <property type="match status" value="1"/>
</dbReference>
<dbReference type="Gene3D" id="1.10.1420.10">
    <property type="match status" value="1"/>
</dbReference>
<gene>
    <name evidence="7" type="ORF">K504DRAFT_412485</name>
</gene>
<dbReference type="GO" id="GO:0051026">
    <property type="term" value="P:chiasma assembly"/>
    <property type="evidence" value="ECO:0007669"/>
    <property type="project" value="TreeGrafter"/>
</dbReference>
<keyword evidence="8" id="KW-1185">Reference proteome</keyword>
<feature type="region of interest" description="Disordered" evidence="5">
    <location>
        <begin position="582"/>
        <end position="617"/>
    </location>
</feature>
<dbReference type="PANTHER" id="PTHR11361:SF20">
    <property type="entry name" value="MUTS PROTEIN HOMOLOG 5"/>
    <property type="match status" value="1"/>
</dbReference>
<dbReference type="InterPro" id="IPR036187">
    <property type="entry name" value="DNA_mismatch_repair_MutS_sf"/>
</dbReference>
<dbReference type="OrthoDB" id="29596at2759"/>
<protein>
    <recommendedName>
        <fullName evidence="6">DNA mismatch repair proteins mutS family domain-containing protein</fullName>
    </recommendedName>
</protein>
<feature type="domain" description="DNA mismatch repair proteins mutS family" evidence="6">
    <location>
        <begin position="698"/>
        <end position="714"/>
    </location>
</feature>
<dbReference type="SUPFAM" id="SSF52540">
    <property type="entry name" value="P-loop containing nucleoside triphosphate hydrolases"/>
    <property type="match status" value="1"/>
</dbReference>
<comment type="similarity">
    <text evidence="1">Belongs to the DNA mismatch repair MutS family.</text>
</comment>
<dbReference type="CDD" id="cd03281">
    <property type="entry name" value="ABC_MSH5_euk"/>
    <property type="match status" value="1"/>
</dbReference>
<dbReference type="InterPro" id="IPR000432">
    <property type="entry name" value="DNA_mismatch_repair_MutS_C"/>
</dbReference>
<dbReference type="PANTHER" id="PTHR11361">
    <property type="entry name" value="DNA MISMATCH REPAIR PROTEIN MUTS FAMILY MEMBER"/>
    <property type="match status" value="1"/>
</dbReference>
<keyword evidence="2" id="KW-0547">Nucleotide-binding</keyword>
<reference evidence="7" key="1">
    <citation type="journal article" date="2020" name="Stud. Mycol.">
        <title>101 Dothideomycetes genomes: a test case for predicting lifestyles and emergence of pathogens.</title>
        <authorList>
            <person name="Haridas S."/>
            <person name="Albert R."/>
            <person name="Binder M."/>
            <person name="Bloem J."/>
            <person name="Labutti K."/>
            <person name="Salamov A."/>
            <person name="Andreopoulos B."/>
            <person name="Baker S."/>
            <person name="Barry K."/>
            <person name="Bills G."/>
            <person name="Bluhm B."/>
            <person name="Cannon C."/>
            <person name="Castanera R."/>
            <person name="Culley D."/>
            <person name="Daum C."/>
            <person name="Ezra D."/>
            <person name="Gonzalez J."/>
            <person name="Henrissat B."/>
            <person name="Kuo A."/>
            <person name="Liang C."/>
            <person name="Lipzen A."/>
            <person name="Lutzoni F."/>
            <person name="Magnuson J."/>
            <person name="Mondo S."/>
            <person name="Nolan M."/>
            <person name="Ohm R."/>
            <person name="Pangilinan J."/>
            <person name="Park H.-J."/>
            <person name="Ramirez L."/>
            <person name="Alfaro M."/>
            <person name="Sun H."/>
            <person name="Tritt A."/>
            <person name="Yoshinaga Y."/>
            <person name="Zwiers L.-H."/>
            <person name="Turgeon B."/>
            <person name="Goodwin S."/>
            <person name="Spatafora J."/>
            <person name="Crous P."/>
            <person name="Grigoriev I."/>
        </authorList>
    </citation>
    <scope>NUCLEOTIDE SEQUENCE</scope>
    <source>
        <strain evidence="7">CBS 279.74</strain>
    </source>
</reference>
<proteinExistence type="inferred from homology"/>
<feature type="compositionally biased region" description="Basic and acidic residues" evidence="5">
    <location>
        <begin position="586"/>
        <end position="602"/>
    </location>
</feature>
<keyword evidence="4" id="KW-0238">DNA-binding</keyword>
<dbReference type="InterPro" id="IPR045076">
    <property type="entry name" value="MutS"/>
</dbReference>
<dbReference type="InterPro" id="IPR011184">
    <property type="entry name" value="DNA_mismatch_repair_Msh2"/>
</dbReference>
<dbReference type="GO" id="GO:0005634">
    <property type="term" value="C:nucleus"/>
    <property type="evidence" value="ECO:0007669"/>
    <property type="project" value="TreeGrafter"/>
</dbReference>
<dbReference type="SMART" id="SM00533">
    <property type="entry name" value="MUTSd"/>
    <property type="match status" value="1"/>
</dbReference>
<accession>A0A6G1K2M8</accession>
<name>A0A6G1K2M8_9PLEO</name>
<keyword evidence="3" id="KW-0067">ATP-binding</keyword>
<dbReference type="PROSITE" id="PS00486">
    <property type="entry name" value="DNA_MISMATCH_REPAIR_2"/>
    <property type="match status" value="1"/>
</dbReference>
<evidence type="ECO:0000256" key="3">
    <source>
        <dbReference type="ARBA" id="ARBA00022840"/>
    </source>
</evidence>
<dbReference type="Pfam" id="PF05192">
    <property type="entry name" value="MutS_III"/>
    <property type="match status" value="1"/>
</dbReference>
<dbReference type="GO" id="GO:0140664">
    <property type="term" value="F:ATP-dependent DNA damage sensor activity"/>
    <property type="evidence" value="ECO:0007669"/>
    <property type="project" value="InterPro"/>
</dbReference>
<evidence type="ECO:0000256" key="1">
    <source>
        <dbReference type="ARBA" id="ARBA00006271"/>
    </source>
</evidence>
<evidence type="ECO:0000256" key="5">
    <source>
        <dbReference type="SAM" id="MobiDB-lite"/>
    </source>
</evidence>
<dbReference type="GO" id="GO:0006298">
    <property type="term" value="P:mismatch repair"/>
    <property type="evidence" value="ECO:0007669"/>
    <property type="project" value="InterPro"/>
</dbReference>
<evidence type="ECO:0000313" key="8">
    <source>
        <dbReference type="Proteomes" id="UP000799428"/>
    </source>
</evidence>
<dbReference type="Proteomes" id="UP000799428">
    <property type="component" value="Unassembled WGS sequence"/>
</dbReference>
<dbReference type="Gene3D" id="3.40.50.300">
    <property type="entry name" value="P-loop containing nucleotide triphosphate hydrolases"/>
    <property type="match status" value="1"/>
</dbReference>
<evidence type="ECO:0000256" key="4">
    <source>
        <dbReference type="ARBA" id="ARBA00023125"/>
    </source>
</evidence>